<gene>
    <name evidence="1" type="ORF">UFOPK2292_00614</name>
</gene>
<dbReference type="AlphaFoldDB" id="A0A6J6LZK4"/>
<name>A0A6J6LZK4_9ZZZZ</name>
<protein>
    <submittedName>
        <fullName evidence="1">Unannotated protein</fullName>
    </submittedName>
</protein>
<sequence length="91" mass="9666">MMNGSRIFFAIPANARRTGKPSPSKPLGAVVTERTGRSVTSAPGELMRASVSVSAVTAGMRESFIDGQLISCVHNHIGQRSSIRKICRPGL</sequence>
<dbReference type="EMBL" id="CAEZWU010000074">
    <property type="protein sequence ID" value="CAB4667270.1"/>
    <property type="molecule type" value="Genomic_DNA"/>
</dbReference>
<organism evidence="1">
    <name type="scientific">freshwater metagenome</name>
    <dbReference type="NCBI Taxonomy" id="449393"/>
    <lineage>
        <taxon>unclassified sequences</taxon>
        <taxon>metagenomes</taxon>
        <taxon>ecological metagenomes</taxon>
    </lineage>
</organism>
<accession>A0A6J6LZK4</accession>
<proteinExistence type="predicted"/>
<reference evidence="1" key="1">
    <citation type="submission" date="2020-05" db="EMBL/GenBank/DDBJ databases">
        <authorList>
            <person name="Chiriac C."/>
            <person name="Salcher M."/>
            <person name="Ghai R."/>
            <person name="Kavagutti S V."/>
        </authorList>
    </citation>
    <scope>NUCLEOTIDE SEQUENCE</scope>
</reference>
<evidence type="ECO:0000313" key="1">
    <source>
        <dbReference type="EMBL" id="CAB4667270.1"/>
    </source>
</evidence>